<dbReference type="GO" id="GO:0098887">
    <property type="term" value="P:neurotransmitter receptor transport, endosome to postsynaptic membrane"/>
    <property type="evidence" value="ECO:0007669"/>
    <property type="project" value="TreeGrafter"/>
</dbReference>
<dbReference type="STRING" id="224129.A0A1W4WRS0"/>
<dbReference type="GO" id="GO:0016323">
    <property type="term" value="C:basolateral plasma membrane"/>
    <property type="evidence" value="ECO:0007669"/>
    <property type="project" value="TreeGrafter"/>
</dbReference>
<sequence>MSWLNCLSRKNPEFDDVKVLDYSRSALTEVPAAVFNFERTLDCLYLDGNKICDLPRTLFQCEELRYLNLSDNEIHVIPPLIVKLSNLQHLDLSRNYLKHISIPANIHRCQKLTVLDLSSNNLEKIPECLTCLVSLQKLFLNDTSIDFFPATIGRLNNLHILELRDNMLSMLPKSLKRLTSLQRLDLSNNDFCELPEVIHTLTSLTELWVNGNCMKVLQPDVGNLRKLMYFDGSNNEIESIPKEICFWSNITYLALSENLLKEIPPEICKLRQLETLKLDHNYLQSLPENIGNLKNLEDLDVRFNNLKSLPSSIGMLRKLNCLIASNNYITYLPPEIGSCSGLRILNLDVNFIVQLPQEIGHIQNLVSVSLVNNQLQFLPITVLKLSKLRALWLSQNQNQPLISLQKERMDNGQMVLTCIFLPQAVASPVHNTQLVYPSPNRRKICFTEPGVQKEFAPHLTRAPTPYPKDYQRYRKSVANILKKQKDVDHTNLRDLNAPVVKEAVVASAKVSDEDNQYNLIVSPPESNNSEQIYSKKMFNDNYYKYGRNTDVEDSGIEDKVNKNDTPSIEIAINNDEQSSNNRASEKDDCDNHNCYENSRVMFADESNLTNYNTKRNVHIPELKSSPPKDQLINISTSQTDQNQNFSNSATVYNTEKVVEQSSSKTYHDDKLSYENISSINRPLQIYGHETPTNTPKCENRLPEPPFQIADYSLRKEIKPPPYHIAAAYSKNAHFFNDIAKQFPGAIVKHQTIEEKPKHFTQDQPSNIIMPQPQHPLRLTQDEGNSRIDNLSFPESNLNNEGSQINKSNLDQLNENICNEATEKENLNSKLGSETVWNDNKSYKSATEYSDKNNQLQGWIFGKHRNKRILECPVTPTQHLGFEYAASNEGLFVTNVIDKYNKGSIMVGDKILMVDDFDLTMYPVSNSAKYLTEAGPGAEKFLVSRE</sequence>
<keyword evidence="4" id="KW-1185">Reference proteome</keyword>
<dbReference type="SMART" id="SM00369">
    <property type="entry name" value="LRR_TYP"/>
    <property type="match status" value="11"/>
</dbReference>
<evidence type="ECO:0000313" key="5">
    <source>
        <dbReference type="RefSeq" id="XP_018322720.1"/>
    </source>
</evidence>
<dbReference type="Pfam" id="PF23598">
    <property type="entry name" value="LRR_14"/>
    <property type="match status" value="2"/>
</dbReference>
<accession>A0A1W4WRS0</accession>
<evidence type="ECO:0000313" key="4">
    <source>
        <dbReference type="Proteomes" id="UP000192223"/>
    </source>
</evidence>
<proteinExistence type="predicted"/>
<keyword evidence="2" id="KW-0677">Repeat</keyword>
<gene>
    <name evidence="5" type="primary">LOC108735304</name>
</gene>
<dbReference type="RefSeq" id="XP_018322720.1">
    <property type="nucleotide sequence ID" value="XM_018467218.1"/>
</dbReference>
<dbReference type="GO" id="GO:0019901">
    <property type="term" value="F:protein kinase binding"/>
    <property type="evidence" value="ECO:0007669"/>
    <property type="project" value="TreeGrafter"/>
</dbReference>
<organism evidence="4 5">
    <name type="scientific">Agrilus planipennis</name>
    <name type="common">Emerald ash borer</name>
    <name type="synonym">Agrilus marcopoli</name>
    <dbReference type="NCBI Taxonomy" id="224129"/>
    <lineage>
        <taxon>Eukaryota</taxon>
        <taxon>Metazoa</taxon>
        <taxon>Ecdysozoa</taxon>
        <taxon>Arthropoda</taxon>
        <taxon>Hexapoda</taxon>
        <taxon>Insecta</taxon>
        <taxon>Pterygota</taxon>
        <taxon>Neoptera</taxon>
        <taxon>Endopterygota</taxon>
        <taxon>Coleoptera</taxon>
        <taxon>Polyphaga</taxon>
        <taxon>Elateriformia</taxon>
        <taxon>Buprestoidea</taxon>
        <taxon>Buprestidae</taxon>
        <taxon>Agrilinae</taxon>
        <taxon>Agrilus</taxon>
    </lineage>
</organism>
<dbReference type="InterPro" id="IPR055414">
    <property type="entry name" value="LRR_R13L4/SHOC2-like"/>
</dbReference>
<dbReference type="SMART" id="SM00364">
    <property type="entry name" value="LRR_BAC"/>
    <property type="match status" value="6"/>
</dbReference>
<dbReference type="GO" id="GO:0005912">
    <property type="term" value="C:adherens junction"/>
    <property type="evidence" value="ECO:0007669"/>
    <property type="project" value="TreeGrafter"/>
</dbReference>
<dbReference type="GO" id="GO:0098609">
    <property type="term" value="P:cell-cell adhesion"/>
    <property type="evidence" value="ECO:0007669"/>
    <property type="project" value="TreeGrafter"/>
</dbReference>
<dbReference type="GO" id="GO:0014069">
    <property type="term" value="C:postsynaptic density"/>
    <property type="evidence" value="ECO:0007669"/>
    <property type="project" value="TreeGrafter"/>
</dbReference>
<dbReference type="GO" id="GO:0045211">
    <property type="term" value="C:postsynaptic membrane"/>
    <property type="evidence" value="ECO:0007669"/>
    <property type="project" value="TreeGrafter"/>
</dbReference>
<dbReference type="GO" id="GO:0045197">
    <property type="term" value="P:establishment or maintenance of epithelial cell apical/basal polarity"/>
    <property type="evidence" value="ECO:0007669"/>
    <property type="project" value="TreeGrafter"/>
</dbReference>
<reference evidence="5" key="1">
    <citation type="submission" date="2025-08" db="UniProtKB">
        <authorList>
            <consortium name="RefSeq"/>
        </authorList>
    </citation>
    <scope>IDENTIFICATION</scope>
    <source>
        <tissue evidence="5">Entire body</tissue>
    </source>
</reference>
<dbReference type="PANTHER" id="PTHR23119:SF50">
    <property type="entry name" value="PDZ DOMAIN-CONTAINING PROTEIN"/>
    <property type="match status" value="1"/>
</dbReference>
<evidence type="ECO:0000259" key="3">
    <source>
        <dbReference type="Pfam" id="PF23598"/>
    </source>
</evidence>
<dbReference type="InterPro" id="IPR001611">
    <property type="entry name" value="Leu-rich_rpt"/>
</dbReference>
<dbReference type="OrthoDB" id="676979at2759"/>
<evidence type="ECO:0000256" key="1">
    <source>
        <dbReference type="ARBA" id="ARBA00022614"/>
    </source>
</evidence>
<dbReference type="Pfam" id="PF13855">
    <property type="entry name" value="LRR_8"/>
    <property type="match status" value="1"/>
</dbReference>
<dbReference type="Gene3D" id="3.80.10.10">
    <property type="entry name" value="Ribonuclease Inhibitor"/>
    <property type="match status" value="4"/>
</dbReference>
<evidence type="ECO:0000256" key="2">
    <source>
        <dbReference type="ARBA" id="ARBA00022737"/>
    </source>
</evidence>
<feature type="domain" description="Disease resistance R13L4/SHOC-2-like LRR" evidence="3">
    <location>
        <begin position="104"/>
        <end position="227"/>
    </location>
</feature>
<dbReference type="InterPro" id="IPR050614">
    <property type="entry name" value="Synaptic_Scaffolding_LAP-MAGUK"/>
</dbReference>
<dbReference type="InterPro" id="IPR003591">
    <property type="entry name" value="Leu-rich_rpt_typical-subtyp"/>
</dbReference>
<keyword evidence="1" id="KW-0433">Leucine-rich repeat</keyword>
<name>A0A1W4WRS0_AGRPL</name>
<feature type="domain" description="Disease resistance R13L4/SHOC-2-like LRR" evidence="3">
    <location>
        <begin position="276"/>
        <end position="337"/>
    </location>
</feature>
<dbReference type="GeneID" id="108735304"/>
<dbReference type="PROSITE" id="PS51450">
    <property type="entry name" value="LRR"/>
    <property type="match status" value="6"/>
</dbReference>
<dbReference type="SUPFAM" id="SSF52058">
    <property type="entry name" value="L domain-like"/>
    <property type="match status" value="2"/>
</dbReference>
<protein>
    <submittedName>
        <fullName evidence="5">Leucine-rich repeat-containing protein 1-like</fullName>
    </submittedName>
</protein>
<dbReference type="InterPro" id="IPR032675">
    <property type="entry name" value="LRR_dom_sf"/>
</dbReference>
<dbReference type="AlphaFoldDB" id="A0A1W4WRS0"/>
<dbReference type="KEGG" id="apln:108735304"/>
<dbReference type="InParanoid" id="A0A1W4WRS0"/>
<dbReference type="GO" id="GO:0043113">
    <property type="term" value="P:receptor clustering"/>
    <property type="evidence" value="ECO:0007669"/>
    <property type="project" value="TreeGrafter"/>
</dbReference>
<dbReference type="FunCoup" id="A0A1W4WRS0">
    <property type="interactions" value="45"/>
</dbReference>
<dbReference type="Proteomes" id="UP000192223">
    <property type="component" value="Unplaced"/>
</dbReference>
<dbReference type="PANTHER" id="PTHR23119">
    <property type="entry name" value="DISCS LARGE"/>
    <property type="match status" value="1"/>
</dbReference>
<dbReference type="SMART" id="SM00365">
    <property type="entry name" value="LRR_SD22"/>
    <property type="match status" value="6"/>
</dbReference>
<dbReference type="GO" id="GO:0098968">
    <property type="term" value="P:neurotransmitter receptor transport postsynaptic membrane to endosome"/>
    <property type="evidence" value="ECO:0007669"/>
    <property type="project" value="TreeGrafter"/>
</dbReference>